<dbReference type="GeneID" id="20233109"/>
<sequence>MAPGGHFTPTDCKATQKLAIIIPYRDRQKHLLNFLNHFIPVLKRQKLEFTIYVIEQGDNETFNRGLLLNVGFTEALKQDSYDCFILHDVDTYLLNDKNIYRCGDKPLHLAVAVEKYGFRLPYTTYYGAITAFNRKHYEMINGFPNVYFGWGGEDDDQGIRLHTKGLNFVRRSPQIARYASAKHNRDPTNPDGKDRFGLLRSAAKRMAYDGLNSLIYNVTSIELKKLYTLITITVDRNLLEKVSIVIFVLALNQNPKH</sequence>
<dbReference type="Gene3D" id="3.90.550.10">
    <property type="entry name" value="Spore Coat Polysaccharide Biosynthesis Protein SpsA, Chain A"/>
    <property type="match status" value="1"/>
</dbReference>
<evidence type="ECO:0000259" key="11">
    <source>
        <dbReference type="Pfam" id="PF02709"/>
    </source>
</evidence>
<dbReference type="PRINTS" id="PR02050">
    <property type="entry name" value="B14GALTRFASE"/>
</dbReference>
<dbReference type="KEGG" id="lgi:LOTGIDRAFT_130770"/>
<dbReference type="UniPathway" id="UPA00378"/>
<keyword evidence="10" id="KW-0325">Glycoprotein</keyword>
<keyword evidence="7" id="KW-0735">Signal-anchor</keyword>
<evidence type="ECO:0000256" key="4">
    <source>
        <dbReference type="ARBA" id="ARBA00022676"/>
    </source>
</evidence>
<dbReference type="OMA" id="QAGDDKF"/>
<evidence type="ECO:0000259" key="12">
    <source>
        <dbReference type="Pfam" id="PF13733"/>
    </source>
</evidence>
<dbReference type="CDD" id="cd00899">
    <property type="entry name" value="b4GalT"/>
    <property type="match status" value="1"/>
</dbReference>
<gene>
    <name evidence="13" type="ORF">LOTGIDRAFT_130770</name>
</gene>
<dbReference type="HOGENOM" id="CLU_044391_1_4_1"/>
<dbReference type="InterPro" id="IPR003859">
    <property type="entry name" value="Galactosyl_T"/>
</dbReference>
<evidence type="ECO:0000313" key="13">
    <source>
        <dbReference type="EMBL" id="ESO85200.1"/>
    </source>
</evidence>
<keyword evidence="9" id="KW-0472">Membrane</keyword>
<evidence type="ECO:0000256" key="5">
    <source>
        <dbReference type="ARBA" id="ARBA00022679"/>
    </source>
</evidence>
<dbReference type="EMBL" id="KB203301">
    <property type="protein sequence ID" value="ESO85200.1"/>
    <property type="molecule type" value="Genomic_DNA"/>
</dbReference>
<reference evidence="13 14" key="1">
    <citation type="journal article" date="2013" name="Nature">
        <title>Insights into bilaterian evolution from three spiralian genomes.</title>
        <authorList>
            <person name="Simakov O."/>
            <person name="Marletaz F."/>
            <person name="Cho S.J."/>
            <person name="Edsinger-Gonzales E."/>
            <person name="Havlak P."/>
            <person name="Hellsten U."/>
            <person name="Kuo D.H."/>
            <person name="Larsson T."/>
            <person name="Lv J."/>
            <person name="Arendt D."/>
            <person name="Savage R."/>
            <person name="Osoegawa K."/>
            <person name="de Jong P."/>
            <person name="Grimwood J."/>
            <person name="Chapman J.A."/>
            <person name="Shapiro H."/>
            <person name="Aerts A."/>
            <person name="Otillar R.P."/>
            <person name="Terry A.Y."/>
            <person name="Boore J.L."/>
            <person name="Grigoriev I.V."/>
            <person name="Lindberg D.R."/>
            <person name="Seaver E.C."/>
            <person name="Weisblat D.A."/>
            <person name="Putnam N.H."/>
            <person name="Rokhsar D.S."/>
        </authorList>
    </citation>
    <scope>NUCLEOTIDE SEQUENCE [LARGE SCALE GENOMIC DNA]</scope>
</reference>
<keyword evidence="6" id="KW-0812">Transmembrane</keyword>
<dbReference type="CTD" id="20233109"/>
<evidence type="ECO:0000256" key="6">
    <source>
        <dbReference type="ARBA" id="ARBA00022692"/>
    </source>
</evidence>
<dbReference type="GO" id="GO:0005794">
    <property type="term" value="C:Golgi apparatus"/>
    <property type="evidence" value="ECO:0007669"/>
    <property type="project" value="TreeGrafter"/>
</dbReference>
<dbReference type="PANTHER" id="PTHR19300">
    <property type="entry name" value="BETA-1,4-GALACTOSYLTRANSFERASE"/>
    <property type="match status" value="1"/>
</dbReference>
<evidence type="ECO:0000256" key="9">
    <source>
        <dbReference type="ARBA" id="ARBA00023136"/>
    </source>
</evidence>
<dbReference type="GO" id="GO:0008378">
    <property type="term" value="F:galactosyltransferase activity"/>
    <property type="evidence" value="ECO:0007669"/>
    <property type="project" value="TreeGrafter"/>
</dbReference>
<keyword evidence="5" id="KW-0808">Transferase</keyword>
<dbReference type="InterPro" id="IPR027791">
    <property type="entry name" value="Galactosyl_T_C"/>
</dbReference>
<accession>V3ZRM0</accession>
<keyword evidence="8" id="KW-1133">Transmembrane helix</keyword>
<proteinExistence type="inferred from homology"/>
<evidence type="ECO:0000313" key="14">
    <source>
        <dbReference type="Proteomes" id="UP000030746"/>
    </source>
</evidence>
<dbReference type="Proteomes" id="UP000030746">
    <property type="component" value="Unassembled WGS sequence"/>
</dbReference>
<feature type="domain" description="Galactosyltransferase N-terminal" evidence="12">
    <location>
        <begin position="2"/>
        <end position="102"/>
    </location>
</feature>
<protein>
    <recommendedName>
        <fullName evidence="15">Galactosyltransferase N-terminal domain-containing protein</fullName>
    </recommendedName>
</protein>
<evidence type="ECO:0000256" key="2">
    <source>
        <dbReference type="ARBA" id="ARBA00004922"/>
    </source>
</evidence>
<organism evidence="13 14">
    <name type="scientific">Lottia gigantea</name>
    <name type="common">Giant owl limpet</name>
    <dbReference type="NCBI Taxonomy" id="225164"/>
    <lineage>
        <taxon>Eukaryota</taxon>
        <taxon>Metazoa</taxon>
        <taxon>Spiralia</taxon>
        <taxon>Lophotrochozoa</taxon>
        <taxon>Mollusca</taxon>
        <taxon>Gastropoda</taxon>
        <taxon>Patellogastropoda</taxon>
        <taxon>Lottioidea</taxon>
        <taxon>Lottiidae</taxon>
        <taxon>Lottia</taxon>
    </lineage>
</organism>
<name>V3ZRM0_LOTGI</name>
<evidence type="ECO:0000256" key="3">
    <source>
        <dbReference type="ARBA" id="ARBA00005735"/>
    </source>
</evidence>
<dbReference type="Pfam" id="PF02709">
    <property type="entry name" value="Glyco_transf_7C"/>
    <property type="match status" value="1"/>
</dbReference>
<dbReference type="AlphaFoldDB" id="V3ZRM0"/>
<dbReference type="InterPro" id="IPR027995">
    <property type="entry name" value="Galactosyl_T_N"/>
</dbReference>
<dbReference type="OrthoDB" id="10016069at2759"/>
<dbReference type="PANTHER" id="PTHR19300:SF57">
    <property type="entry name" value="BETA-1,4-N-ACETYLGALACTOSAMINYLTRANSFERASE"/>
    <property type="match status" value="1"/>
</dbReference>
<feature type="domain" description="Galactosyltransferase C-terminal" evidence="11">
    <location>
        <begin position="108"/>
        <end position="183"/>
    </location>
</feature>
<evidence type="ECO:0000256" key="10">
    <source>
        <dbReference type="ARBA" id="ARBA00023180"/>
    </source>
</evidence>
<evidence type="ECO:0008006" key="15">
    <source>
        <dbReference type="Google" id="ProtNLM"/>
    </source>
</evidence>
<evidence type="ECO:0000256" key="1">
    <source>
        <dbReference type="ARBA" id="ARBA00004606"/>
    </source>
</evidence>
<comment type="pathway">
    <text evidence="2">Protein modification; protein glycosylation.</text>
</comment>
<dbReference type="GO" id="GO:0016020">
    <property type="term" value="C:membrane"/>
    <property type="evidence" value="ECO:0007669"/>
    <property type="project" value="UniProtKB-SubCell"/>
</dbReference>
<keyword evidence="4" id="KW-0328">Glycosyltransferase</keyword>
<evidence type="ECO:0000256" key="7">
    <source>
        <dbReference type="ARBA" id="ARBA00022968"/>
    </source>
</evidence>
<evidence type="ECO:0000256" key="8">
    <source>
        <dbReference type="ARBA" id="ARBA00022989"/>
    </source>
</evidence>
<dbReference type="Pfam" id="PF13733">
    <property type="entry name" value="Glyco_transf_7N"/>
    <property type="match status" value="1"/>
</dbReference>
<dbReference type="InterPro" id="IPR029044">
    <property type="entry name" value="Nucleotide-diphossugar_trans"/>
</dbReference>
<dbReference type="SUPFAM" id="SSF53448">
    <property type="entry name" value="Nucleotide-diphospho-sugar transferases"/>
    <property type="match status" value="1"/>
</dbReference>
<comment type="subcellular location">
    <subcellularLocation>
        <location evidence="1">Membrane</location>
        <topology evidence="1">Single-pass type II membrane protein</topology>
    </subcellularLocation>
</comment>
<dbReference type="GO" id="GO:0005975">
    <property type="term" value="P:carbohydrate metabolic process"/>
    <property type="evidence" value="ECO:0007669"/>
    <property type="project" value="InterPro"/>
</dbReference>
<dbReference type="RefSeq" id="XP_009064117.1">
    <property type="nucleotide sequence ID" value="XM_009065869.1"/>
</dbReference>
<keyword evidence="14" id="KW-1185">Reference proteome</keyword>
<comment type="similarity">
    <text evidence="3">Belongs to the glycosyltransferase 7 family.</text>
</comment>